<evidence type="ECO:0000256" key="10">
    <source>
        <dbReference type="ARBA" id="ARBA00023136"/>
    </source>
</evidence>
<dbReference type="RefSeq" id="WP_017459094.1">
    <property type="nucleotide sequence ID" value="NZ_FMUI01000011.1"/>
</dbReference>
<keyword evidence="8" id="KW-0418">Kinase</keyword>
<feature type="transmembrane region" description="Helical" evidence="12">
    <location>
        <begin position="227"/>
        <end position="244"/>
    </location>
</feature>
<dbReference type="InterPro" id="IPR011296">
    <property type="entry name" value="PTS_IIBC_treh"/>
</dbReference>
<dbReference type="GO" id="GO:0090589">
    <property type="term" value="F:protein-phosphocysteine-trehalose phosphotransferase system transporter activity"/>
    <property type="evidence" value="ECO:0007669"/>
    <property type="project" value="TreeGrafter"/>
</dbReference>
<dbReference type="InterPro" id="IPR050558">
    <property type="entry name" value="PTS_Sugar-Specific_Components"/>
</dbReference>
<dbReference type="PROSITE" id="PS51098">
    <property type="entry name" value="PTS_EIIB_TYPE_1"/>
    <property type="match status" value="1"/>
</dbReference>
<evidence type="ECO:0000256" key="3">
    <source>
        <dbReference type="ARBA" id="ARBA00022475"/>
    </source>
</evidence>
<feature type="transmembrane region" description="Helical" evidence="12">
    <location>
        <begin position="106"/>
        <end position="130"/>
    </location>
</feature>
<dbReference type="NCBIfam" id="TIGR00826">
    <property type="entry name" value="EIIB_glc"/>
    <property type="match status" value="1"/>
</dbReference>
<dbReference type="AlphaFoldDB" id="A0A1G4YUF0"/>
<evidence type="ECO:0000256" key="6">
    <source>
        <dbReference type="ARBA" id="ARBA00022683"/>
    </source>
</evidence>
<dbReference type="InterPro" id="IPR036878">
    <property type="entry name" value="Glu_permease_IIB"/>
</dbReference>
<feature type="active site" description="Phosphocysteine intermediate; for EIIB activity" evidence="11">
    <location>
        <position position="28"/>
    </location>
</feature>
<evidence type="ECO:0000256" key="9">
    <source>
        <dbReference type="ARBA" id="ARBA00022989"/>
    </source>
</evidence>
<proteinExistence type="predicted"/>
<dbReference type="Pfam" id="PF02378">
    <property type="entry name" value="PTS_EIIC"/>
    <property type="match status" value="1"/>
</dbReference>
<dbReference type="SUPFAM" id="SSF55604">
    <property type="entry name" value="Glucose permease domain IIB"/>
    <property type="match status" value="1"/>
</dbReference>
<dbReference type="Proteomes" id="UP000183569">
    <property type="component" value="Unassembled WGS sequence"/>
</dbReference>
<evidence type="ECO:0000256" key="5">
    <source>
        <dbReference type="ARBA" id="ARBA00022679"/>
    </source>
</evidence>
<dbReference type="InterPro" id="IPR003352">
    <property type="entry name" value="PTS_EIIC"/>
</dbReference>
<protein>
    <submittedName>
        <fullName evidence="15">PTS system, trehalose-specific IIC component</fullName>
    </submittedName>
</protein>
<dbReference type="FunFam" id="3.30.1360.60:FF:000001">
    <property type="entry name" value="PTS system glucose-specific IIBC component PtsG"/>
    <property type="match status" value="1"/>
</dbReference>
<keyword evidence="6" id="KW-0598">Phosphotransferase system</keyword>
<evidence type="ECO:0000259" key="13">
    <source>
        <dbReference type="PROSITE" id="PS51098"/>
    </source>
</evidence>
<feature type="domain" description="PTS EIIC type-1" evidence="14">
    <location>
        <begin position="108"/>
        <end position="472"/>
    </location>
</feature>
<dbReference type="GeneID" id="23846138"/>
<feature type="transmembrane region" description="Helical" evidence="12">
    <location>
        <begin position="186"/>
        <end position="207"/>
    </location>
</feature>
<evidence type="ECO:0000256" key="8">
    <source>
        <dbReference type="ARBA" id="ARBA00022777"/>
    </source>
</evidence>
<dbReference type="GO" id="GO:0016301">
    <property type="term" value="F:kinase activity"/>
    <property type="evidence" value="ECO:0007669"/>
    <property type="project" value="UniProtKB-KW"/>
</dbReference>
<sequence length="472" mass="50566">MSKVNPSDIEQLIALVGGRENIATVSHCITRLRFVLNNPAAADPKAIDQLPMVKGCFTNAGQFQVVIGTNVGDYYQALRAATGLAHADKEQAKQAARQNMKWHERLISHFAEIFFPLLPALISGGLILGFRNIVGDVPMSNGQTLVQIFPSLKTVYDFLWLIGEAVFFYLPVGVCWSAVRKMGGTPILGIILGVTLVSPQLMNAYLLGSQVPEVWNFGLFSIAKVGYQAQVIPALLAGLALGIIETRLKKLVPDSLYLVIVPVCSLILSVFLAHALIGPFGRMIGDGVAWAVRHLMTGSFAPIGATLFGFLYAPLVITGVHQTTLAIDMQMIQNMGGTPVWPLIALSNVAQASAVVGIIISSRKENEREISVPAAISAFLGVTEPAMYGINLKYRFPMLCAMIGSGLAGLLCGLNGVLANGIGVAGLPGFLSIQPAFWQVFALATAVAVVIPLVLTSFVYQRKFRHGTLQIV</sequence>
<dbReference type="PROSITE" id="PS51103">
    <property type="entry name" value="PTS_EIIC_TYPE_1"/>
    <property type="match status" value="1"/>
</dbReference>
<keyword evidence="10 12" id="KW-0472">Membrane</keyword>
<reference evidence="15 16" key="1">
    <citation type="submission" date="2016-10" db="EMBL/GenBank/DDBJ databases">
        <authorList>
            <person name="Varghese N."/>
            <person name="Submissions S."/>
        </authorList>
    </citation>
    <scope>NUCLEOTIDE SEQUENCE [LARGE SCALE GENOMIC DNA]</scope>
    <source>
        <strain evidence="15 16">CGMCC 1.12102</strain>
    </source>
</reference>
<keyword evidence="7 12" id="KW-0812">Transmembrane</keyword>
<dbReference type="EMBL" id="FMUI01000011">
    <property type="protein sequence ID" value="SCX57077.1"/>
    <property type="molecule type" value="Genomic_DNA"/>
</dbReference>
<dbReference type="GO" id="GO:0015574">
    <property type="term" value="F:trehalose transmembrane transporter activity"/>
    <property type="evidence" value="ECO:0007669"/>
    <property type="project" value="InterPro"/>
</dbReference>
<dbReference type="GO" id="GO:0009401">
    <property type="term" value="P:phosphoenolpyruvate-dependent sugar phosphotransferase system"/>
    <property type="evidence" value="ECO:0007669"/>
    <property type="project" value="UniProtKB-KW"/>
</dbReference>
<name>A0A1G4YUF0_9ENTR</name>
<gene>
    <name evidence="15" type="ORF">SAMN02927897_03450</name>
</gene>
<keyword evidence="4" id="KW-0762">Sugar transport</keyword>
<dbReference type="NCBIfam" id="NF008236">
    <property type="entry name" value="PRK11007.1"/>
    <property type="match status" value="1"/>
</dbReference>
<evidence type="ECO:0000256" key="7">
    <source>
        <dbReference type="ARBA" id="ARBA00022692"/>
    </source>
</evidence>
<feature type="transmembrane region" description="Helical" evidence="12">
    <location>
        <begin position="158"/>
        <end position="179"/>
    </location>
</feature>
<dbReference type="InterPro" id="IPR013013">
    <property type="entry name" value="PTS_EIIC_1"/>
</dbReference>
<evidence type="ECO:0000313" key="15">
    <source>
        <dbReference type="EMBL" id="SCX57077.1"/>
    </source>
</evidence>
<organism evidence="15 16">
    <name type="scientific">Kosakonia sacchari</name>
    <dbReference type="NCBI Taxonomy" id="1158459"/>
    <lineage>
        <taxon>Bacteria</taxon>
        <taxon>Pseudomonadati</taxon>
        <taxon>Pseudomonadota</taxon>
        <taxon>Gammaproteobacteria</taxon>
        <taxon>Enterobacterales</taxon>
        <taxon>Enterobacteriaceae</taxon>
        <taxon>Kosakonia</taxon>
    </lineage>
</organism>
<evidence type="ECO:0000256" key="11">
    <source>
        <dbReference type="PROSITE-ProRule" id="PRU00421"/>
    </source>
</evidence>
<dbReference type="Gene3D" id="3.30.1360.60">
    <property type="entry name" value="Glucose permease domain IIB"/>
    <property type="match status" value="1"/>
</dbReference>
<comment type="subcellular location">
    <subcellularLocation>
        <location evidence="1">Cell membrane</location>
        <topology evidence="1">Multi-pass membrane protein</topology>
    </subcellularLocation>
</comment>
<dbReference type="CDD" id="cd00212">
    <property type="entry name" value="PTS_IIB_glc"/>
    <property type="match status" value="1"/>
</dbReference>
<comment type="caution">
    <text evidence="15">The sequence shown here is derived from an EMBL/GenBank/DDBJ whole genome shotgun (WGS) entry which is preliminary data.</text>
</comment>
<dbReference type="PANTHER" id="PTHR30175:SF1">
    <property type="entry name" value="PTS SYSTEM ARBUTIN-, CELLOBIOSE-, AND SALICIN-SPECIFIC EIIBC COMPONENT-RELATED"/>
    <property type="match status" value="1"/>
</dbReference>
<feature type="domain" description="PTS EIIB type-1" evidence="13">
    <location>
        <begin position="6"/>
        <end position="88"/>
    </location>
</feature>
<dbReference type="NCBIfam" id="TIGR01992">
    <property type="entry name" value="PTS-IIBC-Tre"/>
    <property type="match status" value="1"/>
</dbReference>
<dbReference type="Pfam" id="PF00367">
    <property type="entry name" value="PTS_EIIB"/>
    <property type="match status" value="1"/>
</dbReference>
<feature type="transmembrane region" description="Helical" evidence="12">
    <location>
        <begin position="340"/>
        <end position="360"/>
    </location>
</feature>
<evidence type="ECO:0000313" key="16">
    <source>
        <dbReference type="Proteomes" id="UP000183569"/>
    </source>
</evidence>
<dbReference type="InterPro" id="IPR001996">
    <property type="entry name" value="PTS_IIB_1"/>
</dbReference>
<feature type="transmembrane region" description="Helical" evidence="12">
    <location>
        <begin position="399"/>
        <end position="424"/>
    </location>
</feature>
<feature type="transmembrane region" description="Helical" evidence="12">
    <location>
        <begin position="256"/>
        <end position="280"/>
    </location>
</feature>
<keyword evidence="2" id="KW-0813">Transport</keyword>
<dbReference type="PANTHER" id="PTHR30175">
    <property type="entry name" value="PHOSPHOTRANSFERASE SYSTEM TRANSPORT PROTEIN"/>
    <property type="match status" value="1"/>
</dbReference>
<dbReference type="GO" id="GO:0008982">
    <property type="term" value="F:protein-N(PI)-phosphohistidine-sugar phosphotransferase activity"/>
    <property type="evidence" value="ECO:0007669"/>
    <property type="project" value="InterPro"/>
</dbReference>
<evidence type="ECO:0000256" key="12">
    <source>
        <dbReference type="SAM" id="Phobius"/>
    </source>
</evidence>
<dbReference type="PROSITE" id="PS01035">
    <property type="entry name" value="PTS_EIIB_TYPE_1_CYS"/>
    <property type="match status" value="1"/>
</dbReference>
<dbReference type="InterPro" id="IPR018113">
    <property type="entry name" value="PTrfase_EIIB_Cys"/>
</dbReference>
<dbReference type="GO" id="GO:0005886">
    <property type="term" value="C:plasma membrane"/>
    <property type="evidence" value="ECO:0007669"/>
    <property type="project" value="UniProtKB-SubCell"/>
</dbReference>
<feature type="transmembrane region" description="Helical" evidence="12">
    <location>
        <begin position="372"/>
        <end position="392"/>
    </location>
</feature>
<evidence type="ECO:0000256" key="4">
    <source>
        <dbReference type="ARBA" id="ARBA00022597"/>
    </source>
</evidence>
<keyword evidence="5" id="KW-0808">Transferase</keyword>
<keyword evidence="3" id="KW-1003">Cell membrane</keyword>
<evidence type="ECO:0000259" key="14">
    <source>
        <dbReference type="PROSITE" id="PS51103"/>
    </source>
</evidence>
<keyword evidence="9 12" id="KW-1133">Transmembrane helix</keyword>
<feature type="transmembrane region" description="Helical" evidence="12">
    <location>
        <begin position="436"/>
        <end position="460"/>
    </location>
</feature>
<accession>A0A1G4YUF0</accession>
<feature type="transmembrane region" description="Helical" evidence="12">
    <location>
        <begin position="300"/>
        <end position="320"/>
    </location>
</feature>
<evidence type="ECO:0000256" key="1">
    <source>
        <dbReference type="ARBA" id="ARBA00004651"/>
    </source>
</evidence>
<evidence type="ECO:0000256" key="2">
    <source>
        <dbReference type="ARBA" id="ARBA00022448"/>
    </source>
</evidence>